<proteinExistence type="predicted"/>
<name>A0ABW1I1W1_9ACTN</name>
<dbReference type="RefSeq" id="WP_377539910.1">
    <property type="nucleotide sequence ID" value="NZ_JBHSQQ010000993.1"/>
</dbReference>
<dbReference type="InterPro" id="IPR013968">
    <property type="entry name" value="PKS_KR"/>
</dbReference>
<comment type="caution">
    <text evidence="2">The sequence shown here is derived from an EMBL/GenBank/DDBJ whole genome shotgun (WGS) entry which is preliminary data.</text>
</comment>
<dbReference type="Gene3D" id="3.40.50.720">
    <property type="entry name" value="NAD(P)-binding Rossmann-like Domain"/>
    <property type="match status" value="1"/>
</dbReference>
<dbReference type="EMBL" id="JBHSQQ010000993">
    <property type="protein sequence ID" value="MFC5946646.1"/>
    <property type="molecule type" value="Genomic_DNA"/>
</dbReference>
<dbReference type="Pfam" id="PF08659">
    <property type="entry name" value="KR"/>
    <property type="match status" value="1"/>
</dbReference>
<dbReference type="InterPro" id="IPR036291">
    <property type="entry name" value="NAD(P)-bd_dom_sf"/>
</dbReference>
<accession>A0ABW1I1W1</accession>
<keyword evidence="3" id="KW-1185">Reference proteome</keyword>
<feature type="non-terminal residue" evidence="2">
    <location>
        <position position="49"/>
    </location>
</feature>
<reference evidence="3" key="1">
    <citation type="journal article" date="2019" name="Int. J. Syst. Evol. Microbiol.">
        <title>The Global Catalogue of Microorganisms (GCM) 10K type strain sequencing project: providing services to taxonomists for standard genome sequencing and annotation.</title>
        <authorList>
            <consortium name="The Broad Institute Genomics Platform"/>
            <consortium name="The Broad Institute Genome Sequencing Center for Infectious Disease"/>
            <person name="Wu L."/>
            <person name="Ma J."/>
        </authorList>
    </citation>
    <scope>NUCLEOTIDE SEQUENCE [LARGE SCALE GENOMIC DNA]</scope>
    <source>
        <strain evidence="3">CGMCC 4.7173</strain>
    </source>
</reference>
<evidence type="ECO:0000313" key="2">
    <source>
        <dbReference type="EMBL" id="MFC5946646.1"/>
    </source>
</evidence>
<feature type="domain" description="Ketoreductase (KR)" evidence="1">
    <location>
        <begin position="3"/>
        <end position="48"/>
    </location>
</feature>
<evidence type="ECO:0000313" key="3">
    <source>
        <dbReference type="Proteomes" id="UP001596207"/>
    </source>
</evidence>
<organism evidence="2 3">
    <name type="scientific">Micromonospora harpali</name>
    <dbReference type="NCBI Taxonomy" id="1490225"/>
    <lineage>
        <taxon>Bacteria</taxon>
        <taxon>Bacillati</taxon>
        <taxon>Actinomycetota</taxon>
        <taxon>Actinomycetes</taxon>
        <taxon>Micromonosporales</taxon>
        <taxon>Micromonosporaceae</taxon>
        <taxon>Micromonospora</taxon>
    </lineage>
</organism>
<dbReference type="SUPFAM" id="SSF51735">
    <property type="entry name" value="NAD(P)-binding Rossmann-fold domains"/>
    <property type="match status" value="1"/>
</dbReference>
<evidence type="ECO:0000259" key="1">
    <source>
        <dbReference type="Pfam" id="PF08659"/>
    </source>
</evidence>
<dbReference type="Proteomes" id="UP001596207">
    <property type="component" value="Unassembled WGS sequence"/>
</dbReference>
<gene>
    <name evidence="2" type="ORF">ACFPZ4_35505</name>
</gene>
<protein>
    <submittedName>
        <fullName evidence="2">KR domain-containing protein</fullName>
    </submittedName>
</protein>
<sequence>MGGRRVTAAACDVADRAALAKLLAEVPADGPPSAVVHAAGALEDGVLDG</sequence>